<protein>
    <submittedName>
        <fullName evidence="2">Uncharacterized protein</fullName>
    </submittedName>
</protein>
<gene>
    <name evidence="2" type="ORF">NMK_3026</name>
</gene>
<feature type="compositionally biased region" description="Low complexity" evidence="1">
    <location>
        <begin position="49"/>
        <end position="58"/>
    </location>
</feature>
<dbReference type="Proteomes" id="UP000245081">
    <property type="component" value="Unassembled WGS sequence"/>
</dbReference>
<organism evidence="2 3">
    <name type="scientific">Novimethylophilus kurashikiensis</name>
    <dbReference type="NCBI Taxonomy" id="1825523"/>
    <lineage>
        <taxon>Bacteria</taxon>
        <taxon>Pseudomonadati</taxon>
        <taxon>Pseudomonadota</taxon>
        <taxon>Betaproteobacteria</taxon>
        <taxon>Nitrosomonadales</taxon>
        <taxon>Methylophilaceae</taxon>
        <taxon>Novimethylophilus</taxon>
    </lineage>
</organism>
<reference evidence="2 3" key="1">
    <citation type="journal article" date="2018" name="Environ. Microbiol.">
        <title>Isolation and genomic characterization of Novimethylophilus kurashikiensis gen. nov. sp. nov., a new lanthanide-dependent methylotrophic species of Methylophilaceae.</title>
        <authorList>
            <person name="Lv H."/>
            <person name="Sahin N."/>
            <person name="Tani A."/>
        </authorList>
    </citation>
    <scope>NUCLEOTIDE SEQUENCE [LARGE SCALE GENOMIC DNA]</scope>
    <source>
        <strain evidence="2 3">La2-4</strain>
    </source>
</reference>
<keyword evidence="3" id="KW-1185">Reference proteome</keyword>
<sequence>MRVDSISGAVPAQLPSPNNAGKTDGFQSVLESAKQNLAQGQPSNDESPKATAPTATKTAAQELEEFLRKTPIQLMRDAILKEMGLTEEDLKHMPPDKRAAIEEAIADRVKKKMLGENKVNVFSSGVPGDLRGVSVARGTDGGSVALLNSSGVK</sequence>
<evidence type="ECO:0000313" key="3">
    <source>
        <dbReference type="Proteomes" id="UP000245081"/>
    </source>
</evidence>
<comment type="caution">
    <text evidence="2">The sequence shown here is derived from an EMBL/GenBank/DDBJ whole genome shotgun (WGS) entry which is preliminary data.</text>
</comment>
<dbReference type="EMBL" id="BDOQ01000018">
    <property type="protein sequence ID" value="GBG15419.1"/>
    <property type="molecule type" value="Genomic_DNA"/>
</dbReference>
<feature type="compositionally biased region" description="Polar residues" evidence="1">
    <location>
        <begin position="15"/>
        <end position="45"/>
    </location>
</feature>
<feature type="region of interest" description="Disordered" evidence="1">
    <location>
        <begin position="1"/>
        <end position="58"/>
    </location>
</feature>
<evidence type="ECO:0000313" key="2">
    <source>
        <dbReference type="EMBL" id="GBG15419.1"/>
    </source>
</evidence>
<accession>A0A2R5FC46</accession>
<name>A0A2R5FC46_9PROT</name>
<proteinExistence type="predicted"/>
<dbReference type="OrthoDB" id="8641953at2"/>
<dbReference type="RefSeq" id="WP_109016563.1">
    <property type="nucleotide sequence ID" value="NZ_BDOQ01000018.1"/>
</dbReference>
<evidence type="ECO:0000256" key="1">
    <source>
        <dbReference type="SAM" id="MobiDB-lite"/>
    </source>
</evidence>
<dbReference type="AlphaFoldDB" id="A0A2R5FC46"/>